<keyword evidence="3" id="KW-1185">Reference proteome</keyword>
<accession>A0A084IMX6</accession>
<dbReference type="AlphaFoldDB" id="A0A084IMX6"/>
<protein>
    <submittedName>
        <fullName evidence="2">Uncharacterized protein</fullName>
    </submittedName>
</protein>
<proteinExistence type="predicted"/>
<gene>
    <name evidence="2" type="ORF">C41B8_07187</name>
</gene>
<feature type="coiled-coil region" evidence="1">
    <location>
        <begin position="22"/>
        <end position="49"/>
    </location>
</feature>
<comment type="caution">
    <text evidence="2">The sequence shown here is derived from an EMBL/GenBank/DDBJ whole genome shotgun (WGS) entry which is preliminary data.</text>
</comment>
<dbReference type="Proteomes" id="UP000028302">
    <property type="component" value="Unassembled WGS sequence"/>
</dbReference>
<evidence type="ECO:0000313" key="3">
    <source>
        <dbReference type="Proteomes" id="UP000028302"/>
    </source>
</evidence>
<sequence length="124" mass="13717">MIWLLALVIVAFVVVGFLAVRLGQAQQRLAILEAEVARLGRDLQIEDREFESLMAEIGGSRIVIELTEPMALAREHSRWIGALSGVAPRLIRRRVYDEAATQVKQVLAERSVAAEVNVFHPSGS</sequence>
<reference evidence="2 3" key="1">
    <citation type="submission" date="2013-03" db="EMBL/GenBank/DDBJ databases">
        <title>Salinisphaera hydrothermalis C41B8 Genome Sequencing.</title>
        <authorList>
            <person name="Li C."/>
            <person name="Lai Q."/>
            <person name="Shao Z."/>
        </authorList>
    </citation>
    <scope>NUCLEOTIDE SEQUENCE [LARGE SCALE GENOMIC DNA]</scope>
    <source>
        <strain evidence="2 3">C41B8</strain>
    </source>
</reference>
<evidence type="ECO:0000256" key="1">
    <source>
        <dbReference type="SAM" id="Coils"/>
    </source>
</evidence>
<dbReference type="OrthoDB" id="3785202at2"/>
<evidence type="ECO:0000313" key="2">
    <source>
        <dbReference type="EMBL" id="KEZ78060.1"/>
    </source>
</evidence>
<name>A0A084IMX6_SALHC</name>
<dbReference type="STRING" id="1304275.C41B8_07187"/>
<dbReference type="RefSeq" id="WP_037336022.1">
    <property type="nucleotide sequence ID" value="NZ_APNK01000007.1"/>
</dbReference>
<dbReference type="EMBL" id="APNK01000007">
    <property type="protein sequence ID" value="KEZ78060.1"/>
    <property type="molecule type" value="Genomic_DNA"/>
</dbReference>
<keyword evidence="1" id="KW-0175">Coiled coil</keyword>
<organism evidence="2 3">
    <name type="scientific">Salinisphaera hydrothermalis (strain C41B8)</name>
    <dbReference type="NCBI Taxonomy" id="1304275"/>
    <lineage>
        <taxon>Bacteria</taxon>
        <taxon>Pseudomonadati</taxon>
        <taxon>Pseudomonadota</taxon>
        <taxon>Gammaproteobacteria</taxon>
        <taxon>Salinisphaerales</taxon>
        <taxon>Salinisphaeraceae</taxon>
        <taxon>Salinisphaera</taxon>
    </lineage>
</organism>